<protein>
    <submittedName>
        <fullName evidence="5">5-hydroxytryptamine receptor 4-like</fullName>
    </submittedName>
</protein>
<evidence type="ECO:0000256" key="4">
    <source>
        <dbReference type="ARBA" id="ARBA00023136"/>
    </source>
</evidence>
<dbReference type="PRINTS" id="PR00237">
    <property type="entry name" value="GPCRRHODOPSN"/>
</dbReference>
<dbReference type="Proteomes" id="UP001152795">
    <property type="component" value="Unassembled WGS sequence"/>
</dbReference>
<accession>A0A7D9I9P1</accession>
<dbReference type="PROSITE" id="PS50262">
    <property type="entry name" value="G_PROTEIN_RECEP_F1_2"/>
    <property type="match status" value="1"/>
</dbReference>
<comment type="subcellular location">
    <subcellularLocation>
        <location evidence="1">Membrane</location>
    </subcellularLocation>
</comment>
<dbReference type="Gene3D" id="1.20.1070.10">
    <property type="entry name" value="Rhodopsin 7-helix transmembrane proteins"/>
    <property type="match status" value="1"/>
</dbReference>
<gene>
    <name evidence="5" type="ORF">PACLA_8A045365</name>
</gene>
<dbReference type="GO" id="GO:0004930">
    <property type="term" value="F:G protein-coupled receptor activity"/>
    <property type="evidence" value="ECO:0007669"/>
    <property type="project" value="InterPro"/>
</dbReference>
<evidence type="ECO:0000313" key="6">
    <source>
        <dbReference type="Proteomes" id="UP001152795"/>
    </source>
</evidence>
<dbReference type="PANTHER" id="PTHR45698">
    <property type="entry name" value="TRACE AMINE-ASSOCIATED RECEPTOR 19N-RELATED"/>
    <property type="match status" value="1"/>
</dbReference>
<dbReference type="GO" id="GO:0016020">
    <property type="term" value="C:membrane"/>
    <property type="evidence" value="ECO:0007669"/>
    <property type="project" value="UniProtKB-SubCell"/>
</dbReference>
<dbReference type="InterPro" id="IPR000276">
    <property type="entry name" value="GPCR_Rhodpsn"/>
</dbReference>
<dbReference type="EMBL" id="CACRXK020003867">
    <property type="protein sequence ID" value="CAB4000564.1"/>
    <property type="molecule type" value="Genomic_DNA"/>
</dbReference>
<dbReference type="InterPro" id="IPR017452">
    <property type="entry name" value="GPCR_Rhodpsn_7TM"/>
</dbReference>
<keyword evidence="3" id="KW-1133">Transmembrane helix</keyword>
<sequence>MGNAGVVEIFLAIISVVAFIGNGLVVFLLLKKRDWSKKVHSCLLLALAVQDILTAIALFGLPGFVLPSDAYELPEGAWSRQLFCSLIWSRYIAFALAITSVYTCLMLAVDRLVAVFRPMSYRRFSISGNVIAIMVILPWFAGFGFEINTALNVRHDCTACYLDDLGLYEDRAPS</sequence>
<keyword evidence="6" id="KW-1185">Reference proteome</keyword>
<comment type="caution">
    <text evidence="5">The sequence shown here is derived from an EMBL/GenBank/DDBJ whole genome shotgun (WGS) entry which is preliminary data.</text>
</comment>
<evidence type="ECO:0000256" key="1">
    <source>
        <dbReference type="ARBA" id="ARBA00004370"/>
    </source>
</evidence>
<organism evidence="5 6">
    <name type="scientific">Paramuricea clavata</name>
    <name type="common">Red gorgonian</name>
    <name type="synonym">Violescent sea-whip</name>
    <dbReference type="NCBI Taxonomy" id="317549"/>
    <lineage>
        <taxon>Eukaryota</taxon>
        <taxon>Metazoa</taxon>
        <taxon>Cnidaria</taxon>
        <taxon>Anthozoa</taxon>
        <taxon>Octocorallia</taxon>
        <taxon>Malacalcyonacea</taxon>
        <taxon>Plexauridae</taxon>
        <taxon>Paramuricea</taxon>
    </lineage>
</organism>
<dbReference type="SUPFAM" id="SSF81321">
    <property type="entry name" value="Family A G protein-coupled receptor-like"/>
    <property type="match status" value="1"/>
</dbReference>
<reference evidence="5" key="1">
    <citation type="submission" date="2020-04" db="EMBL/GenBank/DDBJ databases">
        <authorList>
            <person name="Alioto T."/>
            <person name="Alioto T."/>
            <person name="Gomez Garrido J."/>
        </authorList>
    </citation>
    <scope>NUCLEOTIDE SEQUENCE</scope>
    <source>
        <strain evidence="5">A484AB</strain>
    </source>
</reference>
<name>A0A7D9I9P1_PARCT</name>
<dbReference type="CDD" id="cd00637">
    <property type="entry name" value="7tm_classA_rhodopsin-like"/>
    <property type="match status" value="1"/>
</dbReference>
<keyword evidence="5" id="KW-0675">Receptor</keyword>
<evidence type="ECO:0000256" key="2">
    <source>
        <dbReference type="ARBA" id="ARBA00022692"/>
    </source>
</evidence>
<dbReference type="OrthoDB" id="10042731at2759"/>
<dbReference type="PANTHER" id="PTHR45698:SF1">
    <property type="entry name" value="TRACE AMINE-ASSOCIATED RECEPTOR 13C-LIKE"/>
    <property type="match status" value="1"/>
</dbReference>
<evidence type="ECO:0000313" key="5">
    <source>
        <dbReference type="EMBL" id="CAB4000564.1"/>
    </source>
</evidence>
<dbReference type="Pfam" id="PF00001">
    <property type="entry name" value="7tm_1"/>
    <property type="match status" value="1"/>
</dbReference>
<keyword evidence="4" id="KW-0472">Membrane</keyword>
<evidence type="ECO:0000256" key="3">
    <source>
        <dbReference type="ARBA" id="ARBA00022989"/>
    </source>
</evidence>
<dbReference type="AlphaFoldDB" id="A0A7D9I9P1"/>
<proteinExistence type="predicted"/>
<keyword evidence="2" id="KW-0812">Transmembrane</keyword>